<proteinExistence type="predicted"/>
<dbReference type="InterPro" id="IPR008978">
    <property type="entry name" value="HSP20-like_chaperone"/>
</dbReference>
<evidence type="ECO:0000256" key="3">
    <source>
        <dbReference type="ARBA" id="ARBA00018915"/>
    </source>
</evidence>
<dbReference type="Gene3D" id="2.60.40.790">
    <property type="match status" value="1"/>
</dbReference>
<evidence type="ECO:0000256" key="4">
    <source>
        <dbReference type="ARBA" id="ARBA00022490"/>
    </source>
</evidence>
<evidence type="ECO:0000313" key="8">
    <source>
        <dbReference type="Proteomes" id="UP001479436"/>
    </source>
</evidence>
<comment type="caution">
    <text evidence="7">The sequence shown here is derived from an EMBL/GenBank/DDBJ whole genome shotgun (WGS) entry which is preliminary data.</text>
</comment>
<dbReference type="InterPro" id="IPR007052">
    <property type="entry name" value="CS_dom"/>
</dbReference>
<evidence type="ECO:0000259" key="6">
    <source>
        <dbReference type="PROSITE" id="PS51203"/>
    </source>
</evidence>
<keyword evidence="4" id="KW-0963">Cytoplasm</keyword>
<dbReference type="CDD" id="cd06467">
    <property type="entry name" value="p23_NUDC_like"/>
    <property type="match status" value="1"/>
</dbReference>
<dbReference type="PROSITE" id="PS51203">
    <property type="entry name" value="CS"/>
    <property type="match status" value="1"/>
</dbReference>
<evidence type="ECO:0000313" key="7">
    <source>
        <dbReference type="EMBL" id="KAK9728361.1"/>
    </source>
</evidence>
<comment type="subcellular location">
    <subcellularLocation>
        <location evidence="2">Cytoplasm</location>
    </subcellularLocation>
    <subcellularLocation>
        <location evidence="1">Nucleus</location>
    </subcellularLocation>
</comment>
<dbReference type="SUPFAM" id="SSF49764">
    <property type="entry name" value="HSP20-like chaperones"/>
    <property type="match status" value="1"/>
</dbReference>
<gene>
    <name evidence="7" type="ORF">K7432_001151</name>
</gene>
<organism evidence="7 8">
    <name type="scientific">Basidiobolus ranarum</name>
    <dbReference type="NCBI Taxonomy" id="34480"/>
    <lineage>
        <taxon>Eukaryota</taxon>
        <taxon>Fungi</taxon>
        <taxon>Fungi incertae sedis</taxon>
        <taxon>Zoopagomycota</taxon>
        <taxon>Entomophthoromycotina</taxon>
        <taxon>Basidiobolomycetes</taxon>
        <taxon>Basidiobolales</taxon>
        <taxon>Basidiobolaceae</taxon>
        <taxon>Basidiobolus</taxon>
    </lineage>
</organism>
<feature type="domain" description="CS" evidence="6">
    <location>
        <begin position="291"/>
        <end position="382"/>
    </location>
</feature>
<dbReference type="EMBL" id="JASJQH010006899">
    <property type="protein sequence ID" value="KAK9728361.1"/>
    <property type="molecule type" value="Genomic_DNA"/>
</dbReference>
<evidence type="ECO:0000256" key="1">
    <source>
        <dbReference type="ARBA" id="ARBA00004123"/>
    </source>
</evidence>
<sequence length="590" mass="67146">MSIAEQVTLPVELSPQRDLLNPQFEGYKLRVFEENVKLQSCSLSNPVFTPKVSRNTNLSYSQLQARIKFNHLFTFLELGLFYIDEQGVIIFIEFQQGESQSVPVPLTGFQFDLSSETEETITNLPSIQTLNRELLLLTSGTGVLYLVHFDLASKELKLIGEATHSVGSAENIKLQPCLLLDAKLIEEDIYCVLSSQEPKETRSSTTQRSAHFIDFVKIRFSHCDSTMNSQLNVELLHTLKTSENPLYCSIEPKGTGYVLGSRSSYELIFSQSTRENQVVPEESLSEPGSKENNPPYIWTQTSEDVTVCFKLQLPTSKKEIMCNISKENLSLRLSTSPTPCYEETRFFDHIISSESVWTIEDNSLLTLHLQKGNQKTRWSHVFEMDDGVPETLDPSEFAEIKERLEKYTSQEKSQYPIQQPIGNETEAIDYEGLSITFSRISIYGKLTHVSVAAGHEWLCPSFPYQKEPNDMIPVCLRYDVDGLVYRFQAPSECGDFRIEHCASFDAFGFVQASKRDKRFMYFDVECRFAIIVESKKNVYLYRRNTESGAIYSEQSIIDLGSHEDIVGIQMKGPTSLIILTSNHMYLADLN</sequence>
<keyword evidence="8" id="KW-1185">Reference proteome</keyword>
<accession>A0ABR2WA33</accession>
<evidence type="ECO:0000256" key="2">
    <source>
        <dbReference type="ARBA" id="ARBA00004496"/>
    </source>
</evidence>
<dbReference type="Pfam" id="PF04969">
    <property type="entry name" value="CS"/>
    <property type="match status" value="1"/>
</dbReference>
<dbReference type="InterPro" id="IPR037895">
    <property type="entry name" value="NUDCD1"/>
</dbReference>
<keyword evidence="5" id="KW-0539">Nucleus</keyword>
<dbReference type="PANTHER" id="PTHR21664">
    <property type="entry name" value="CHRONIC MYELOGENOUS LEUKEMIA TUMOR ANTIGEN 66"/>
    <property type="match status" value="1"/>
</dbReference>
<reference evidence="7 8" key="1">
    <citation type="submission" date="2023-04" db="EMBL/GenBank/DDBJ databases">
        <title>Genome of Basidiobolus ranarum AG-B5.</title>
        <authorList>
            <person name="Stajich J.E."/>
            <person name="Carter-House D."/>
            <person name="Gryganskyi A."/>
        </authorList>
    </citation>
    <scope>NUCLEOTIDE SEQUENCE [LARGE SCALE GENOMIC DNA]</scope>
    <source>
        <strain evidence="7 8">AG-B5</strain>
    </source>
</reference>
<name>A0ABR2WA33_9FUNG</name>
<dbReference type="PANTHER" id="PTHR21664:SF1">
    <property type="entry name" value="NUDC DOMAIN-CONTAINING PROTEIN 1"/>
    <property type="match status" value="1"/>
</dbReference>
<dbReference type="Proteomes" id="UP001479436">
    <property type="component" value="Unassembled WGS sequence"/>
</dbReference>
<protein>
    <recommendedName>
        <fullName evidence="3">NudC domain-containing protein 1</fullName>
    </recommendedName>
</protein>
<evidence type="ECO:0000256" key="5">
    <source>
        <dbReference type="ARBA" id="ARBA00023242"/>
    </source>
</evidence>